<feature type="region of interest" description="Disordered" evidence="6">
    <location>
        <begin position="37"/>
        <end position="81"/>
    </location>
</feature>
<dbReference type="Proteomes" id="UP000002009">
    <property type="component" value="Chromosome 2"/>
</dbReference>
<evidence type="ECO:0000256" key="4">
    <source>
        <dbReference type="PROSITE-ProRule" id="PRU00035"/>
    </source>
</evidence>
<proteinExistence type="predicted"/>
<evidence type="ECO:0000313" key="9">
    <source>
        <dbReference type="EMBL" id="ACO61083.1"/>
    </source>
</evidence>
<dbReference type="RefSeq" id="XP_002499825.1">
    <property type="nucleotide sequence ID" value="XM_002499779.1"/>
</dbReference>
<feature type="compositionally biased region" description="Acidic residues" evidence="6">
    <location>
        <begin position="545"/>
        <end position="554"/>
    </location>
</feature>
<dbReference type="PANTHER" id="PTHR45926">
    <property type="entry name" value="OSJNBA0053K19.4 PROTEIN"/>
    <property type="match status" value="1"/>
</dbReference>
<dbReference type="InterPro" id="IPR001487">
    <property type="entry name" value="Bromodomain"/>
</dbReference>
<keyword evidence="3" id="KW-0804">Transcription</keyword>
<keyword evidence="1" id="KW-0805">Transcription regulation</keyword>
<dbReference type="OMA" id="ASEEMRC"/>
<name>C1DZA8_MICCC</name>
<dbReference type="OrthoDB" id="21449at2759"/>
<dbReference type="KEGG" id="mis:MICPUN_55655"/>
<dbReference type="InterPro" id="IPR038336">
    <property type="entry name" value="NET_sf"/>
</dbReference>
<keyword evidence="2 4" id="KW-0103">Bromodomain</keyword>
<dbReference type="Pfam" id="PF00439">
    <property type="entry name" value="Bromodomain"/>
    <property type="match status" value="1"/>
</dbReference>
<keyword evidence="10" id="KW-1185">Reference proteome</keyword>
<feature type="region of interest" description="Disordered" evidence="6">
    <location>
        <begin position="120"/>
        <end position="140"/>
    </location>
</feature>
<feature type="coiled-coil region" evidence="5">
    <location>
        <begin position="406"/>
        <end position="449"/>
    </location>
</feature>
<dbReference type="InterPro" id="IPR027353">
    <property type="entry name" value="NET_dom"/>
</dbReference>
<dbReference type="GeneID" id="8241020"/>
<dbReference type="Gene3D" id="1.20.1270.220">
    <property type="match status" value="1"/>
</dbReference>
<feature type="compositionally biased region" description="Gly residues" evidence="6">
    <location>
        <begin position="1"/>
        <end position="12"/>
    </location>
</feature>
<dbReference type="Gene3D" id="1.20.920.10">
    <property type="entry name" value="Bromodomain-like"/>
    <property type="match status" value="1"/>
</dbReference>
<feature type="domain" description="NET" evidence="8">
    <location>
        <begin position="447"/>
        <end position="534"/>
    </location>
</feature>
<dbReference type="EMBL" id="CP001323">
    <property type="protein sequence ID" value="ACO61083.1"/>
    <property type="molecule type" value="Genomic_DNA"/>
</dbReference>
<feature type="region of interest" description="Disordered" evidence="6">
    <location>
        <begin position="1"/>
        <end position="22"/>
    </location>
</feature>
<sequence length="675" mass="72832">MGGGGMGSRGGPAGPPTDETADLLALRKKLLEKKARLDQMLRQAGGGAPVASTRGKNGGGKGSQRQQGGRGRSPAMPRMESTPNFVPSVPDNAMNGAKAACACCVGADVCSFLPRFSHGLQRSASAPPTQRPAFSFDPEHDPVVSAMVNRAQAQAAARLKQQRVRAEQERAANETLKELTPAQLAARRHQEREQRLSAKRKFAELSCAIERVAAQAVQSARRRDDLGNDAELAEEEAAAAEIRRKTHLAGRSVRESAPGRVARNGGVAPLWDSAAFAAVAAKRKLEVVNRQCLAALKQLMAHKWAHPFNKPVDHVALNLPTYPEIVKRPMDLGTVEANIRKGGVYACAEEVHADVSLVFSNAKTFTPKPEMDVHVMAVALEEFWAQRWAAVADRAKEVEEGMTVEKECAEKKSEEMNARKRLASEEMRCAGLMAELDRLRRQLDDLKRQTRSICRPMTTAEKDQLRRNLTNIPDCYRQDIRDIIAETEGAHKVPVDGVENWNEIIEEFNEFGPVALRRLARFVKVRRRNANLIAAGKAPRPADGFDADEWDEWDVPPPTTEATPQQKEEEELNGKNGDTAGAPNRGPGVEATNADEAMAAAAAAAAAAAVGTSVEPVGPDPLMAMLAGDFQPAAGFKSSDSAPELVEVVKIHSAPVIATGEIGAASMMDVLTEPA</sequence>
<reference evidence="9 10" key="1">
    <citation type="journal article" date="2009" name="Science">
        <title>Green evolution and dynamic adaptations revealed by genomes of the marine picoeukaryotes Micromonas.</title>
        <authorList>
            <person name="Worden A.Z."/>
            <person name="Lee J.H."/>
            <person name="Mock T."/>
            <person name="Rouze P."/>
            <person name="Simmons M.P."/>
            <person name="Aerts A.L."/>
            <person name="Allen A.E."/>
            <person name="Cuvelier M.L."/>
            <person name="Derelle E."/>
            <person name="Everett M.V."/>
            <person name="Foulon E."/>
            <person name="Grimwood J."/>
            <person name="Gundlach H."/>
            <person name="Henrissat B."/>
            <person name="Napoli C."/>
            <person name="McDonald S.M."/>
            <person name="Parker M.S."/>
            <person name="Rombauts S."/>
            <person name="Salamov A."/>
            <person name="Von Dassow P."/>
            <person name="Badger J.H."/>
            <person name="Coutinho P.M."/>
            <person name="Demir E."/>
            <person name="Dubchak I."/>
            <person name="Gentemann C."/>
            <person name="Eikrem W."/>
            <person name="Gready J.E."/>
            <person name="John U."/>
            <person name="Lanier W."/>
            <person name="Lindquist E.A."/>
            <person name="Lucas S."/>
            <person name="Mayer K.F."/>
            <person name="Moreau H."/>
            <person name="Not F."/>
            <person name="Otillar R."/>
            <person name="Panaud O."/>
            <person name="Pangilinan J."/>
            <person name="Paulsen I."/>
            <person name="Piegu B."/>
            <person name="Poliakov A."/>
            <person name="Robbens S."/>
            <person name="Schmutz J."/>
            <person name="Toulza E."/>
            <person name="Wyss T."/>
            <person name="Zelensky A."/>
            <person name="Zhou K."/>
            <person name="Armbrust E.V."/>
            <person name="Bhattacharya D."/>
            <person name="Goodenough U.W."/>
            <person name="Van de Peer Y."/>
            <person name="Grigoriev I.V."/>
        </authorList>
    </citation>
    <scope>NUCLEOTIDE SEQUENCE [LARGE SCALE GENOMIC DNA]</scope>
    <source>
        <strain evidence="10">RCC299 / NOUM17</strain>
    </source>
</reference>
<protein>
    <submittedName>
        <fullName evidence="9">Bromodomain-containing protein</fullName>
    </submittedName>
</protein>
<dbReference type="PRINTS" id="PR00503">
    <property type="entry name" value="BROMODOMAIN"/>
</dbReference>
<dbReference type="InParanoid" id="C1DZA8"/>
<dbReference type="InterPro" id="IPR036427">
    <property type="entry name" value="Bromodomain-like_sf"/>
</dbReference>
<evidence type="ECO:0000313" key="10">
    <source>
        <dbReference type="Proteomes" id="UP000002009"/>
    </source>
</evidence>
<feature type="coiled-coil region" evidence="5">
    <location>
        <begin position="149"/>
        <end position="179"/>
    </location>
</feature>
<dbReference type="AlphaFoldDB" id="C1DZA8"/>
<evidence type="ECO:0000259" key="7">
    <source>
        <dbReference type="PROSITE" id="PS50014"/>
    </source>
</evidence>
<evidence type="ECO:0000256" key="1">
    <source>
        <dbReference type="ARBA" id="ARBA00023015"/>
    </source>
</evidence>
<evidence type="ECO:0000256" key="6">
    <source>
        <dbReference type="SAM" id="MobiDB-lite"/>
    </source>
</evidence>
<dbReference type="PROSITE" id="PS50014">
    <property type="entry name" value="BROMODOMAIN_2"/>
    <property type="match status" value="1"/>
</dbReference>
<dbReference type="SUPFAM" id="SSF47370">
    <property type="entry name" value="Bromodomain"/>
    <property type="match status" value="1"/>
</dbReference>
<organism evidence="9 10">
    <name type="scientific">Micromonas commoda (strain RCC299 / NOUM17 / CCMP2709)</name>
    <name type="common">Picoplanktonic green alga</name>
    <dbReference type="NCBI Taxonomy" id="296587"/>
    <lineage>
        <taxon>Eukaryota</taxon>
        <taxon>Viridiplantae</taxon>
        <taxon>Chlorophyta</taxon>
        <taxon>Mamiellophyceae</taxon>
        <taxon>Mamiellales</taxon>
        <taxon>Mamiellaceae</taxon>
        <taxon>Micromonas</taxon>
    </lineage>
</organism>
<dbReference type="eggNOG" id="KOG1474">
    <property type="taxonomic scope" value="Eukaryota"/>
</dbReference>
<keyword evidence="5" id="KW-0175">Coiled coil</keyword>
<dbReference type="PROSITE" id="PS51525">
    <property type="entry name" value="NET"/>
    <property type="match status" value="1"/>
</dbReference>
<gene>
    <name evidence="9" type="ORF">MICPUN_55655</name>
</gene>
<feature type="domain" description="Bromo" evidence="7">
    <location>
        <begin position="300"/>
        <end position="373"/>
    </location>
</feature>
<dbReference type="SMART" id="SM00297">
    <property type="entry name" value="BROMO"/>
    <property type="match status" value="1"/>
</dbReference>
<feature type="region of interest" description="Disordered" evidence="6">
    <location>
        <begin position="537"/>
        <end position="590"/>
    </location>
</feature>
<accession>C1DZA8</accession>
<evidence type="ECO:0000256" key="2">
    <source>
        <dbReference type="ARBA" id="ARBA00023117"/>
    </source>
</evidence>
<evidence type="ECO:0000256" key="5">
    <source>
        <dbReference type="SAM" id="Coils"/>
    </source>
</evidence>
<evidence type="ECO:0000259" key="8">
    <source>
        <dbReference type="PROSITE" id="PS51525"/>
    </source>
</evidence>
<evidence type="ECO:0000256" key="3">
    <source>
        <dbReference type="ARBA" id="ARBA00023163"/>
    </source>
</evidence>